<dbReference type="AlphaFoldDB" id="A0A834FFT1"/>
<evidence type="ECO:0000313" key="2">
    <source>
        <dbReference type="Proteomes" id="UP000646548"/>
    </source>
</evidence>
<dbReference type="Proteomes" id="UP000646548">
    <property type="component" value="Unassembled WGS sequence"/>
</dbReference>
<organism evidence="1 2">
    <name type="scientific">Oryzias melastigma</name>
    <name type="common">Marine medaka</name>
    <dbReference type="NCBI Taxonomy" id="30732"/>
    <lineage>
        <taxon>Eukaryota</taxon>
        <taxon>Metazoa</taxon>
        <taxon>Chordata</taxon>
        <taxon>Craniata</taxon>
        <taxon>Vertebrata</taxon>
        <taxon>Euteleostomi</taxon>
        <taxon>Actinopterygii</taxon>
        <taxon>Neopterygii</taxon>
        <taxon>Teleostei</taxon>
        <taxon>Neoteleostei</taxon>
        <taxon>Acanthomorphata</taxon>
        <taxon>Ovalentaria</taxon>
        <taxon>Atherinomorphae</taxon>
        <taxon>Beloniformes</taxon>
        <taxon>Adrianichthyidae</taxon>
        <taxon>Oryziinae</taxon>
        <taxon>Oryzias</taxon>
    </lineage>
</organism>
<protein>
    <submittedName>
        <fullName evidence="1">Uncharacterized protein</fullName>
    </submittedName>
</protein>
<reference evidence="1" key="1">
    <citation type="journal article" name="BMC Genomics">
        <title>Long-read sequencing and de novo genome assembly of marine medaka (Oryzias melastigma).</title>
        <authorList>
            <person name="Liang P."/>
            <person name="Saqib H.S.A."/>
            <person name="Ni X."/>
            <person name="Shen Y."/>
        </authorList>
    </citation>
    <scope>NUCLEOTIDE SEQUENCE</scope>
    <source>
        <strain evidence="1">Bigg-433</strain>
    </source>
</reference>
<name>A0A834FFT1_ORYME</name>
<proteinExistence type="predicted"/>
<sequence length="100" mass="11646">MVFMEQRARDQNFLSWTLQHARDVRNAFRKYVAEHFGGVLNVFPTPKDTQTFILKSKNLNESLNFGGNLLLDLLKEVLELSHVIMWRFYDLSGSVWTTGP</sequence>
<comment type="caution">
    <text evidence="1">The sequence shown here is derived from an EMBL/GenBank/DDBJ whole genome shotgun (WGS) entry which is preliminary data.</text>
</comment>
<gene>
    <name evidence="1" type="ORF">FQA47_015248</name>
</gene>
<dbReference type="EMBL" id="WKFB01000152">
    <property type="protein sequence ID" value="KAF6733711.1"/>
    <property type="molecule type" value="Genomic_DNA"/>
</dbReference>
<accession>A0A834FFT1</accession>
<evidence type="ECO:0000313" key="1">
    <source>
        <dbReference type="EMBL" id="KAF6733711.1"/>
    </source>
</evidence>